<gene>
    <name evidence="4" type="ORF">PGQ11_001417</name>
</gene>
<keyword evidence="5" id="KW-1185">Reference proteome</keyword>
<reference evidence="4 5" key="1">
    <citation type="journal article" date="2024" name="IMA Fungus">
        <title>Apiospora arundinis, a panoply of carbohydrate-active enzymes and secondary metabolites.</title>
        <authorList>
            <person name="Sorensen T."/>
            <person name="Petersen C."/>
            <person name="Muurmann A.T."/>
            <person name="Christiansen J.V."/>
            <person name="Brundto M.L."/>
            <person name="Overgaard C.K."/>
            <person name="Boysen A.T."/>
            <person name="Wollenberg R.D."/>
            <person name="Larsen T.O."/>
            <person name="Sorensen J.L."/>
            <person name="Nielsen K.L."/>
            <person name="Sondergaard T.E."/>
        </authorList>
    </citation>
    <scope>NUCLEOTIDE SEQUENCE [LARGE SCALE GENOMIC DNA]</scope>
    <source>
        <strain evidence="4 5">AAU 773</strain>
    </source>
</reference>
<keyword evidence="1" id="KW-0677">Repeat</keyword>
<dbReference type="Gene3D" id="1.25.40.20">
    <property type="entry name" value="Ankyrin repeat-containing domain"/>
    <property type="match status" value="3"/>
</dbReference>
<name>A0ABR2JNB3_9PEZI</name>
<accession>A0ABR2JNB3</accession>
<feature type="repeat" description="ANK" evidence="3">
    <location>
        <begin position="184"/>
        <end position="216"/>
    </location>
</feature>
<organism evidence="4 5">
    <name type="scientific">Apiospora arundinis</name>
    <dbReference type="NCBI Taxonomy" id="335852"/>
    <lineage>
        <taxon>Eukaryota</taxon>
        <taxon>Fungi</taxon>
        <taxon>Dikarya</taxon>
        <taxon>Ascomycota</taxon>
        <taxon>Pezizomycotina</taxon>
        <taxon>Sordariomycetes</taxon>
        <taxon>Xylariomycetidae</taxon>
        <taxon>Amphisphaeriales</taxon>
        <taxon>Apiosporaceae</taxon>
        <taxon>Apiospora</taxon>
    </lineage>
</organism>
<comment type="caution">
    <text evidence="4">The sequence shown here is derived from an EMBL/GenBank/DDBJ whole genome shotgun (WGS) entry which is preliminary data.</text>
</comment>
<dbReference type="EMBL" id="JAPCWZ010000001">
    <property type="protein sequence ID" value="KAK8880123.1"/>
    <property type="molecule type" value="Genomic_DNA"/>
</dbReference>
<keyword evidence="2 3" id="KW-0040">ANK repeat</keyword>
<dbReference type="PROSITE" id="PS50088">
    <property type="entry name" value="ANK_REPEAT"/>
    <property type="match status" value="2"/>
</dbReference>
<sequence length="987" mass="112454">MSWLFEFPLELLLEILSYIDSGQEWKSLATVNRGFYNLAISRFWDGIDDDQKCRIFFWACAAGSTRAVNRLLELGVTVNLNLQVGYGNGLEDQDPRYYIGLPNSYIPQNGMGGYAFLPDMNDIILLDGLYYLSSCKPLHVAVSHGQKHIVEILLRHGVWIDAPSNDYCSCSDRPLSPLYRQYQPRFTALHVAICTHQEDIAQMLISNGASIYVDRVVHKLPRTDHPDHSRVTALHYCAIHDSLSTAKLMIDEGYESVINELDEYGWSPIMYAYTYFSDSVFDFLLAKGASTQIAAEYHWRHNSFDSTARTLFHQACLDGRWNIVLKLVNHTSNPNEPDKKGKEPLLMCVEGYRDRFYHDGLGFGPLGPKPKSTYDPETLRWSSLINTVKVCEMHTKAQKETLMEVMEYVLGDADISMLTLLLDAGIDITAEVECTYPPANMPQHPIARPGSSAFDSRACFIGTGKCTAQQTLLDYACYVSGSPDLPEFIEFLFARGCMKLEDTRAYIRALMNLCCNNDDGEWEYNLRWPHNDNPVIQQCAQKICTQLGIALQNGSGAPRVCFEFFYICCERGDYIMLEELAKVVSFANTSYTADEMQYLFNILADTWWEEEQKWLANNRLRCIEFLLQLGGSEVLLQDSKSFETLCEFLRLERGEETVLNYLDSGGRYHMAFEEDKMALCEACRYSCVRLAKRLLDLGADANQLVSDYKDEQMYWRVCSIWEDGNVAVLCLLLERGGNPFRSEGESGIGFPFENCLLGNASLEFYRELCRRTINADTNDDDLFDVVDTVCSSGRYAFLQEMRSCDGRVDTLIREKGALFLQKLLVNLSPIGKNSNCWEHFQQMDEVIDTIRLILLLGGYKHLTSSWRLKRGRGDFTALIFLKKLLSPPVNPSPVPPTNLPTRRAYERHCCNWAYLKRSKICLCLNLRIKIGSKSSKYSVTILGRRALGTSEISELEERGHIRCSRCNAKSFDDIYICDCEGPRWGDY</sequence>
<evidence type="ECO:0000313" key="5">
    <source>
        <dbReference type="Proteomes" id="UP001390339"/>
    </source>
</evidence>
<proteinExistence type="predicted"/>
<dbReference type="PROSITE" id="PS50297">
    <property type="entry name" value="ANK_REP_REGION"/>
    <property type="match status" value="1"/>
</dbReference>
<evidence type="ECO:0000256" key="2">
    <source>
        <dbReference type="ARBA" id="ARBA00023043"/>
    </source>
</evidence>
<dbReference type="InterPro" id="IPR002110">
    <property type="entry name" value="Ankyrin_rpt"/>
</dbReference>
<evidence type="ECO:0000256" key="3">
    <source>
        <dbReference type="PROSITE-ProRule" id="PRU00023"/>
    </source>
</evidence>
<dbReference type="SUPFAM" id="SSF48403">
    <property type="entry name" value="Ankyrin repeat"/>
    <property type="match status" value="2"/>
</dbReference>
<dbReference type="InterPro" id="IPR036770">
    <property type="entry name" value="Ankyrin_rpt-contain_sf"/>
</dbReference>
<dbReference type="Proteomes" id="UP001390339">
    <property type="component" value="Unassembled WGS sequence"/>
</dbReference>
<dbReference type="SMART" id="SM00248">
    <property type="entry name" value="ANK"/>
    <property type="match status" value="10"/>
</dbReference>
<evidence type="ECO:0000256" key="1">
    <source>
        <dbReference type="ARBA" id="ARBA00022737"/>
    </source>
</evidence>
<dbReference type="PANTHER" id="PTHR24198">
    <property type="entry name" value="ANKYRIN REPEAT AND PROTEIN KINASE DOMAIN-CONTAINING PROTEIN"/>
    <property type="match status" value="1"/>
</dbReference>
<feature type="repeat" description="ANK" evidence="3">
    <location>
        <begin position="133"/>
        <end position="165"/>
    </location>
</feature>
<protein>
    <submittedName>
        <fullName evidence="4">Ankyrin repeat-containing domain protein</fullName>
    </submittedName>
</protein>
<dbReference type="PANTHER" id="PTHR24198:SF165">
    <property type="entry name" value="ANKYRIN REPEAT-CONTAINING PROTEIN-RELATED"/>
    <property type="match status" value="1"/>
</dbReference>
<dbReference type="Pfam" id="PF12796">
    <property type="entry name" value="Ank_2"/>
    <property type="match status" value="2"/>
</dbReference>
<evidence type="ECO:0000313" key="4">
    <source>
        <dbReference type="EMBL" id="KAK8880123.1"/>
    </source>
</evidence>